<feature type="repeat" description="NHL" evidence="7">
    <location>
        <begin position="586"/>
        <end position="627"/>
    </location>
</feature>
<gene>
    <name evidence="12" type="primary">LOC100369218</name>
</gene>
<dbReference type="PROSITE" id="PS50119">
    <property type="entry name" value="ZF_BBOX"/>
    <property type="match status" value="2"/>
</dbReference>
<dbReference type="SUPFAM" id="SSF57845">
    <property type="entry name" value="B-box zinc-binding domain"/>
    <property type="match status" value="1"/>
</dbReference>
<dbReference type="RefSeq" id="XP_002733038.1">
    <property type="nucleotide sequence ID" value="XM_002732992.2"/>
</dbReference>
<dbReference type="Gene3D" id="3.30.40.10">
    <property type="entry name" value="Zinc/RING finger domain, C3HC4 (zinc finger)"/>
    <property type="match status" value="1"/>
</dbReference>
<evidence type="ECO:0000256" key="6">
    <source>
        <dbReference type="PROSITE-ProRule" id="PRU00024"/>
    </source>
</evidence>
<evidence type="ECO:0000256" key="3">
    <source>
        <dbReference type="ARBA" id="ARBA00022737"/>
    </source>
</evidence>
<feature type="domain" description="B box-type" evidence="10">
    <location>
        <begin position="97"/>
        <end position="143"/>
    </location>
</feature>
<keyword evidence="5" id="KW-0862">Zinc</keyword>
<dbReference type="PROSITE" id="PS00518">
    <property type="entry name" value="ZF_RING_1"/>
    <property type="match status" value="1"/>
</dbReference>
<keyword evidence="3" id="KW-0677">Repeat</keyword>
<sequence length="675" mass="76853">MASSSFSREQLDERFLQCPICLDRFRKPKILPCFHSFCRECLVSISKSGKNTVTCPLDRRLHKLPPNGINGLPDSYFLNDLMDFIDWGGEDAITEERQGKMCEGGCERGARVYCVECGQFLCDICSNSHKNLKATKTHKQFTVEEYEATFQTKSPFVRPIVCPVHDGNQIKLYCGTCKIPICLECAVYQHVQPAHAHIPLQEALTKRRSALWSAKKSMTRKLSKVKGDIKEVDKLSREIDRELQHAERDVRSTTRHLVELLRRNEESLIRQLREKHSDESQEVLMRKENMEMLSTKIEKSCSFAEVMLNQSNDIGFLCLEKQAEEKMRELLEERAEVPEQVSIKFTKNNKFPNCLTTDKIGVVSTSRDSQTTFRFRLALTITEIEPTFRRRLSLIMKDRTSWKHKLTFPRGVTITCEGDIIVVSSDDQRVFVFDNNGRCKNQFTANSRIWNAPFKPYDVAATEKGEFIVTERTNRCLISFRRDGTPTPFHFGESGLTKPLGIVVDVRRRVHVVDVPSGQPDGASSAISCFTHYGTKAGSFRYKERNSPDMLPQSAKFIAVNSKNHIILPDYNGHKVIVYNSRGRFLYQFGSEGQGDGKFEHPSGVAIDKDDNIFITSNHRVQMFTSRGAFICRVDGIEDEVNKPRGVAVSNTDSTFKVVVADAGNDCVRVYESQK</sequence>
<reference evidence="12" key="1">
    <citation type="submission" date="2025-08" db="UniProtKB">
        <authorList>
            <consortium name="RefSeq"/>
        </authorList>
    </citation>
    <scope>IDENTIFICATION</scope>
    <source>
        <tissue evidence="12">Testes</tissue>
    </source>
</reference>
<dbReference type="Pfam" id="PF00643">
    <property type="entry name" value="zf-B_box"/>
    <property type="match status" value="1"/>
</dbReference>
<evidence type="ECO:0000259" key="10">
    <source>
        <dbReference type="PROSITE" id="PS50119"/>
    </source>
</evidence>
<evidence type="ECO:0000313" key="12">
    <source>
        <dbReference type="RefSeq" id="XP_002733038.1"/>
    </source>
</evidence>
<dbReference type="Pfam" id="PF13445">
    <property type="entry name" value="zf-RING_UBOX"/>
    <property type="match status" value="1"/>
</dbReference>
<evidence type="ECO:0000259" key="9">
    <source>
        <dbReference type="PROSITE" id="PS50089"/>
    </source>
</evidence>
<dbReference type="InterPro" id="IPR001841">
    <property type="entry name" value="Znf_RING"/>
</dbReference>
<evidence type="ECO:0000313" key="11">
    <source>
        <dbReference type="Proteomes" id="UP000694865"/>
    </source>
</evidence>
<keyword evidence="2" id="KW-0479">Metal-binding</keyword>
<dbReference type="InterPro" id="IPR001258">
    <property type="entry name" value="NHL_repeat"/>
</dbReference>
<feature type="domain" description="RING-type" evidence="9">
    <location>
        <begin position="18"/>
        <end position="59"/>
    </location>
</feature>
<dbReference type="Gene3D" id="3.30.160.60">
    <property type="entry name" value="Classic Zinc Finger"/>
    <property type="match status" value="1"/>
</dbReference>
<dbReference type="SUPFAM" id="SSF57850">
    <property type="entry name" value="RING/U-box"/>
    <property type="match status" value="1"/>
</dbReference>
<keyword evidence="1" id="KW-0597">Phosphoprotein</keyword>
<dbReference type="GeneID" id="100369218"/>
<dbReference type="InterPro" id="IPR013083">
    <property type="entry name" value="Znf_RING/FYVE/PHD"/>
</dbReference>
<evidence type="ECO:0000256" key="1">
    <source>
        <dbReference type="ARBA" id="ARBA00022553"/>
    </source>
</evidence>
<dbReference type="PROSITE" id="PS51125">
    <property type="entry name" value="NHL"/>
    <property type="match status" value="2"/>
</dbReference>
<keyword evidence="11" id="KW-1185">Reference proteome</keyword>
<dbReference type="InterPro" id="IPR000315">
    <property type="entry name" value="Znf_B-box"/>
</dbReference>
<dbReference type="InterPro" id="IPR047153">
    <property type="entry name" value="TRIM45/56/19-like"/>
</dbReference>
<dbReference type="CDD" id="cd19757">
    <property type="entry name" value="Bbox1"/>
    <property type="match status" value="1"/>
</dbReference>
<accession>A0ABM0GM95</accession>
<evidence type="ECO:0000256" key="5">
    <source>
        <dbReference type="ARBA" id="ARBA00022833"/>
    </source>
</evidence>
<feature type="domain" description="B box-type" evidence="10">
    <location>
        <begin position="157"/>
        <end position="200"/>
    </location>
</feature>
<protein>
    <submittedName>
        <fullName evidence="12">Tripartite motif-containing protein 2-like</fullName>
    </submittedName>
</protein>
<dbReference type="SMART" id="SM00336">
    <property type="entry name" value="BBOX"/>
    <property type="match status" value="2"/>
</dbReference>
<dbReference type="InterPro" id="IPR011042">
    <property type="entry name" value="6-blade_b-propeller_TolB-like"/>
</dbReference>
<dbReference type="SMART" id="SM00184">
    <property type="entry name" value="RING"/>
    <property type="match status" value="1"/>
</dbReference>
<keyword evidence="8" id="KW-0175">Coiled coil</keyword>
<dbReference type="PANTHER" id="PTHR25462:SF296">
    <property type="entry name" value="MEIOTIC P26, ISOFORM F"/>
    <property type="match status" value="1"/>
</dbReference>
<proteinExistence type="predicted"/>
<keyword evidence="4 6" id="KW-0863">Zinc-finger</keyword>
<organism evidence="11 12">
    <name type="scientific">Saccoglossus kowalevskii</name>
    <name type="common">Acorn worm</name>
    <dbReference type="NCBI Taxonomy" id="10224"/>
    <lineage>
        <taxon>Eukaryota</taxon>
        <taxon>Metazoa</taxon>
        <taxon>Hemichordata</taxon>
        <taxon>Enteropneusta</taxon>
        <taxon>Harrimaniidae</taxon>
        <taxon>Saccoglossus</taxon>
    </lineage>
</organism>
<evidence type="ECO:0000256" key="4">
    <source>
        <dbReference type="ARBA" id="ARBA00022771"/>
    </source>
</evidence>
<dbReference type="InterPro" id="IPR027370">
    <property type="entry name" value="Znf-RING_euk"/>
</dbReference>
<evidence type="ECO:0000256" key="7">
    <source>
        <dbReference type="PROSITE-ProRule" id="PRU00504"/>
    </source>
</evidence>
<name>A0ABM0GM95_SACKO</name>
<feature type="coiled-coil region" evidence="8">
    <location>
        <begin position="229"/>
        <end position="282"/>
    </location>
</feature>
<dbReference type="PANTHER" id="PTHR25462">
    <property type="entry name" value="BONUS, ISOFORM C-RELATED"/>
    <property type="match status" value="1"/>
</dbReference>
<dbReference type="Proteomes" id="UP000694865">
    <property type="component" value="Unplaced"/>
</dbReference>
<feature type="repeat" description="NHL" evidence="7">
    <location>
        <begin position="401"/>
        <end position="436"/>
    </location>
</feature>
<dbReference type="Gene3D" id="2.120.10.30">
    <property type="entry name" value="TolB, C-terminal domain"/>
    <property type="match status" value="2"/>
</dbReference>
<evidence type="ECO:0000256" key="2">
    <source>
        <dbReference type="ARBA" id="ARBA00022723"/>
    </source>
</evidence>
<dbReference type="PROSITE" id="PS50089">
    <property type="entry name" value="ZF_RING_2"/>
    <property type="match status" value="1"/>
</dbReference>
<dbReference type="CDD" id="cd05819">
    <property type="entry name" value="NHL"/>
    <property type="match status" value="1"/>
</dbReference>
<dbReference type="SUPFAM" id="SSF101898">
    <property type="entry name" value="NHL repeat"/>
    <property type="match status" value="1"/>
</dbReference>
<evidence type="ECO:0000256" key="8">
    <source>
        <dbReference type="SAM" id="Coils"/>
    </source>
</evidence>
<dbReference type="InterPro" id="IPR017907">
    <property type="entry name" value="Znf_RING_CS"/>
</dbReference>